<accession>A0ABX1KHP0</accession>
<feature type="chain" id="PRO_5045971645" evidence="2">
    <location>
        <begin position="35"/>
        <end position="684"/>
    </location>
</feature>
<dbReference type="PROSITE" id="PS51318">
    <property type="entry name" value="TAT"/>
    <property type="match status" value="1"/>
</dbReference>
<gene>
    <name evidence="3" type="ORF">HF576_17545</name>
</gene>
<keyword evidence="2" id="KW-0732">Signal</keyword>
<comment type="caution">
    <text evidence="3">The sequence shown here is derived from an EMBL/GenBank/DDBJ whole genome shotgun (WGS) entry which is preliminary data.</text>
</comment>
<dbReference type="Proteomes" id="UP001429745">
    <property type="component" value="Unassembled WGS sequence"/>
</dbReference>
<dbReference type="RefSeq" id="WP_168914123.1">
    <property type="nucleotide sequence ID" value="NZ_JABACI010000005.1"/>
</dbReference>
<dbReference type="EMBL" id="JABACI010000005">
    <property type="protein sequence ID" value="NLP85644.1"/>
    <property type="molecule type" value="Genomic_DNA"/>
</dbReference>
<evidence type="ECO:0000256" key="2">
    <source>
        <dbReference type="SAM" id="SignalP"/>
    </source>
</evidence>
<feature type="compositionally biased region" description="Pro residues" evidence="1">
    <location>
        <begin position="58"/>
        <end position="76"/>
    </location>
</feature>
<organism evidence="3 4">
    <name type="scientific">Microbacterium salsuginis</name>
    <dbReference type="NCBI Taxonomy" id="2722803"/>
    <lineage>
        <taxon>Bacteria</taxon>
        <taxon>Bacillati</taxon>
        <taxon>Actinomycetota</taxon>
        <taxon>Actinomycetes</taxon>
        <taxon>Micrococcales</taxon>
        <taxon>Microbacteriaceae</taxon>
        <taxon>Microbacterium</taxon>
    </lineage>
</organism>
<protein>
    <submittedName>
        <fullName evidence="3">Uncharacterized protein</fullName>
    </submittedName>
</protein>
<evidence type="ECO:0000313" key="3">
    <source>
        <dbReference type="EMBL" id="NLP85644.1"/>
    </source>
</evidence>
<feature type="region of interest" description="Disordered" evidence="1">
    <location>
        <begin position="35"/>
        <end position="94"/>
    </location>
</feature>
<feature type="compositionally biased region" description="Low complexity" evidence="1">
    <location>
        <begin position="40"/>
        <end position="57"/>
    </location>
</feature>
<dbReference type="InterPro" id="IPR006311">
    <property type="entry name" value="TAT_signal"/>
</dbReference>
<feature type="signal peptide" evidence="2">
    <location>
        <begin position="1"/>
        <end position="34"/>
    </location>
</feature>
<name>A0ABX1KHP0_9MICO</name>
<evidence type="ECO:0000256" key="1">
    <source>
        <dbReference type="SAM" id="MobiDB-lite"/>
    </source>
</evidence>
<keyword evidence="4" id="KW-1185">Reference proteome</keyword>
<proteinExistence type="predicted"/>
<reference evidence="3 4" key="1">
    <citation type="submission" date="2020-04" db="EMBL/GenBank/DDBJ databases">
        <title>CFH 90308 Microbacterium sp.</title>
        <authorList>
            <person name="Nie G."/>
            <person name="Ming H."/>
            <person name="Xia T."/>
        </authorList>
    </citation>
    <scope>NUCLEOTIDE SEQUENCE [LARGE SCALE GENOMIC DNA]</scope>
    <source>
        <strain evidence="3 4">CFH 90308</strain>
    </source>
</reference>
<evidence type="ECO:0000313" key="4">
    <source>
        <dbReference type="Proteomes" id="UP001429745"/>
    </source>
</evidence>
<sequence length="684" mass="73323">MNRTKTPRAPRRLRLSLAAIGVATVLAATLFGNAASAQEATPAPSSETSQTPTSPATEVPPAPTTEPPPPESPEQEPPVGEQPAPDPAEPSSLPQATNSIVRAAVPTAATGFKLQYAFGSGVQPADRHNDSDVAPEASFDWSDAGTHYLQWDYPMPEDGHHSVTFTAALVDYGTQTDYEVRYTSTIARTGGSISVRTDCEILKGGAPAEQDRTPFACQGASAQTASGAVLVGGSVSPLNWSTITGIIDVRNDGKGPRISLGEGTFSTANQQRRIIMNGTAWYPLDATVEEQRALPYATIPNGGQLTWMAAQQEFGVSQTEPDTHAQATFAYRIHLDGEPTPYWINGWAENYKYLQGSEPSATCSIFLGDPNSSGKKVVERTPFTCEPTAMSKPNIHTHDDTTFQVRMAVVDTLTNQADAKLRGIAEACGDGGDGCIQTVGEPALHVSDAAQARVIEANPNTQGRPEAKEWKFEKTWSREVTDSVEETFGVKYSYEVEVEFTPGVTAKEGIEISNEISYGYDLTKGLEYTFADYSSIPYGAIGSYVQFDAWNVYHGDVFFLGDGSWYQVTGTTITVPIDVAAYGAESVLDGHIDAKPGAGIGNVQFRCVWDDAHVANVLLHNSTLEALTACQIPDTWSDTVPPVPGVELDPDLIRDARAVLADDLDELNARLHDDAAKLAEKGGE</sequence>